<evidence type="ECO:0000259" key="3">
    <source>
        <dbReference type="Pfam" id="PF13194"/>
    </source>
</evidence>
<organism evidence="4 5">
    <name type="scientific">Chloroflexus islandicus</name>
    <dbReference type="NCBI Taxonomy" id="1707952"/>
    <lineage>
        <taxon>Bacteria</taxon>
        <taxon>Bacillati</taxon>
        <taxon>Chloroflexota</taxon>
        <taxon>Chloroflexia</taxon>
        <taxon>Chloroflexales</taxon>
        <taxon>Chloroflexineae</taxon>
        <taxon>Chloroflexaceae</taxon>
        <taxon>Chloroflexus</taxon>
    </lineage>
</organism>
<keyword evidence="5" id="KW-1185">Reference proteome</keyword>
<evidence type="ECO:0000259" key="2">
    <source>
        <dbReference type="Pfam" id="PF02308"/>
    </source>
</evidence>
<sequence>MLDNTASTELFSQFGLALLIGALIGLQREHAHGASGDLFAGVRTYAIVGVVGCAAGLAALTLQAPEIFAALVLAVGGLLIAAYVLSHGRDGPGLTSEMAVLITLLCGGMVAWGYGTVATAVGVAIAVLLALKARLHGLARQLSPQDMQAALTLAAISLIVLPVLPNTPIGPAPFDVINPQKIWLLVVLISTLSFSGYVLHQIIGATRGIALTGLIGGIVSSTAVTLSNTQRSRIAPELSQEYALAILLAWGVMFMRVGLLTGAVAPPVLQALWPILLAGGSGCLLWGGWLARQARQHEGAPLSFGNPLELRSAIGFSLLYAAILAGANFARAQFGDAGLFITSIFGGLVDVDAITLSLSELAIATGGLASELAARAIGVAVLTNTVVKGGIALVGGSTHLRRAIAPALLLISGAILVTLVWPW</sequence>
<dbReference type="Pfam" id="PF02308">
    <property type="entry name" value="MgtC"/>
    <property type="match status" value="1"/>
</dbReference>
<evidence type="ECO:0000313" key="5">
    <source>
        <dbReference type="Proteomes" id="UP000078287"/>
    </source>
</evidence>
<dbReference type="InterPro" id="IPR049177">
    <property type="entry name" value="MgtC_SapB_SrpB_YhiD_N"/>
</dbReference>
<dbReference type="STRING" id="1707952.A6A03_01190"/>
<evidence type="ECO:0000313" key="4">
    <source>
        <dbReference type="EMBL" id="OAN47386.1"/>
    </source>
</evidence>
<name>A0A178MFR6_9CHLR</name>
<keyword evidence="1" id="KW-0812">Transmembrane</keyword>
<protein>
    <submittedName>
        <fullName evidence="4">Uncharacterized protein</fullName>
    </submittedName>
</protein>
<dbReference type="PANTHER" id="PTHR39084:SF1">
    <property type="entry name" value="DUF4010 DOMAIN-CONTAINING PROTEIN"/>
    <property type="match status" value="1"/>
</dbReference>
<comment type="caution">
    <text evidence="4">The sequence shown here is derived from an EMBL/GenBank/DDBJ whole genome shotgun (WGS) entry which is preliminary data.</text>
</comment>
<dbReference type="InterPro" id="IPR025105">
    <property type="entry name" value="DUF4010"/>
</dbReference>
<gene>
    <name evidence="4" type="ORF">A6A03_01190</name>
</gene>
<keyword evidence="1" id="KW-1133">Transmembrane helix</keyword>
<feature type="transmembrane region" description="Helical" evidence="1">
    <location>
        <begin position="67"/>
        <end position="86"/>
    </location>
</feature>
<reference evidence="4 5" key="1">
    <citation type="submission" date="2016-04" db="EMBL/GenBank/DDBJ databases">
        <title>Chloroflexus islandicus sp. nov., a thermophilic filamentous anoxygenic phototrophic bacterium from geyser Strokkur (Iceland).</title>
        <authorList>
            <person name="Gaisin V.A."/>
            <person name="Kalashnikov A.M."/>
            <person name="Sukhacheva M.V."/>
            <person name="Grouzdev D.S."/>
            <person name="Ivanov T.M."/>
            <person name="Kuznetsov B."/>
            <person name="Gorlenko V.M."/>
        </authorList>
    </citation>
    <scope>NUCLEOTIDE SEQUENCE [LARGE SCALE GENOMIC DNA]</scope>
    <source>
        <strain evidence="5">isl-2</strain>
    </source>
</reference>
<feature type="transmembrane region" description="Helical" evidence="1">
    <location>
        <begin position="182"/>
        <end position="203"/>
    </location>
</feature>
<feature type="transmembrane region" description="Helical" evidence="1">
    <location>
        <begin position="376"/>
        <end position="396"/>
    </location>
</feature>
<feature type="transmembrane region" description="Helical" evidence="1">
    <location>
        <begin position="6"/>
        <end position="26"/>
    </location>
</feature>
<dbReference type="RefSeq" id="WP_066784567.1">
    <property type="nucleotide sequence ID" value="NZ_LWQS01000038.1"/>
</dbReference>
<feature type="transmembrane region" description="Helical" evidence="1">
    <location>
        <begin position="271"/>
        <end position="291"/>
    </location>
</feature>
<proteinExistence type="predicted"/>
<dbReference type="EMBL" id="LWQS01000038">
    <property type="protein sequence ID" value="OAN47386.1"/>
    <property type="molecule type" value="Genomic_DNA"/>
</dbReference>
<evidence type="ECO:0000256" key="1">
    <source>
        <dbReference type="SAM" id="Phobius"/>
    </source>
</evidence>
<feature type="transmembrane region" description="Helical" evidence="1">
    <location>
        <begin position="98"/>
        <end position="131"/>
    </location>
</feature>
<dbReference type="PANTHER" id="PTHR39084">
    <property type="entry name" value="MEMBRANE PROTEIN-RELATED"/>
    <property type="match status" value="1"/>
</dbReference>
<feature type="transmembrane region" description="Helical" evidence="1">
    <location>
        <begin position="38"/>
        <end position="61"/>
    </location>
</feature>
<feature type="transmembrane region" description="Helical" evidence="1">
    <location>
        <begin position="312"/>
        <end position="330"/>
    </location>
</feature>
<dbReference type="OrthoDB" id="9813718at2"/>
<feature type="transmembrane region" description="Helical" evidence="1">
    <location>
        <begin position="151"/>
        <end position="170"/>
    </location>
</feature>
<feature type="domain" description="MgtC/SapB/SrpB/YhiD N-terminal" evidence="2">
    <location>
        <begin position="15"/>
        <end position="136"/>
    </location>
</feature>
<keyword evidence="1" id="KW-0472">Membrane</keyword>
<accession>A0A178MFR6</accession>
<dbReference type="AlphaFoldDB" id="A0A178MFR6"/>
<feature type="transmembrane region" description="Helical" evidence="1">
    <location>
        <begin position="403"/>
        <end position="421"/>
    </location>
</feature>
<feature type="transmembrane region" description="Helical" evidence="1">
    <location>
        <begin position="209"/>
        <end position="230"/>
    </location>
</feature>
<dbReference type="Pfam" id="PF13194">
    <property type="entry name" value="DUF4010"/>
    <property type="match status" value="1"/>
</dbReference>
<feature type="transmembrane region" description="Helical" evidence="1">
    <location>
        <begin position="242"/>
        <end position="265"/>
    </location>
</feature>
<dbReference type="Proteomes" id="UP000078287">
    <property type="component" value="Unassembled WGS sequence"/>
</dbReference>
<feature type="domain" description="DUF4010" evidence="3">
    <location>
        <begin position="187"/>
        <end position="395"/>
    </location>
</feature>